<evidence type="ECO:0008006" key="4">
    <source>
        <dbReference type="Google" id="ProtNLM"/>
    </source>
</evidence>
<dbReference type="EMBL" id="FOGO01000019">
    <property type="protein sequence ID" value="SES35985.1"/>
    <property type="molecule type" value="Genomic_DNA"/>
</dbReference>
<dbReference type="STRING" id="943816.AN217_21985"/>
<evidence type="ECO:0000256" key="1">
    <source>
        <dbReference type="SAM" id="Phobius"/>
    </source>
</evidence>
<feature type="transmembrane region" description="Helical" evidence="1">
    <location>
        <begin position="43"/>
        <end position="61"/>
    </location>
</feature>
<evidence type="ECO:0000313" key="2">
    <source>
        <dbReference type="EMBL" id="SES35985.1"/>
    </source>
</evidence>
<keyword evidence="1" id="KW-1133">Transmembrane helix</keyword>
<dbReference type="Gene3D" id="3.40.190.10">
    <property type="entry name" value="Periplasmic binding protein-like II"/>
    <property type="match status" value="2"/>
</dbReference>
<sequence>MTPATPFPAAGLAVSPSMASLRPRTVSRPMRRPGGSGTGRRRLLWASAAVLVVCGLLVWWLRPSPSPAPGGKITFATGVRTGVYERYGTLFKKRLDRDLPRVDLTLQHSEGSVQNLGRIVSGEADFTITASDALAAYQEKGGKDASHIRACARLYDDYMHLVVPRDSPVDSAEDLKGLRVGVGEKRSGVALVTRRLLKAAGLDMDHDVHAVRKGIDRMPDLLSAGELDAFFWSGGLPTGAIERLAERTDIRLVQLGDLLPRLHEQRPDMRYYRAAVMAPDAYPTVQRGRSVKTVAIANLLVTMDRTDAALTEGITRSVIKSRDQIGREVHAAQKVDLRTAIYTDPVPLHEGARRYYRSAKP</sequence>
<evidence type="ECO:0000313" key="3">
    <source>
        <dbReference type="Proteomes" id="UP000182841"/>
    </source>
</evidence>
<dbReference type="PANTHER" id="PTHR42941:SF1">
    <property type="entry name" value="SLL1037 PROTEIN"/>
    <property type="match status" value="1"/>
</dbReference>
<keyword evidence="3" id="KW-1185">Reference proteome</keyword>
<dbReference type="InterPro" id="IPR011852">
    <property type="entry name" value="TRAP_TAXI"/>
</dbReference>
<reference evidence="3" key="1">
    <citation type="submission" date="2016-10" db="EMBL/GenBank/DDBJ databases">
        <authorList>
            <person name="Varghese N."/>
            <person name="Submissions S."/>
        </authorList>
    </citation>
    <scope>NUCLEOTIDE SEQUENCE [LARGE SCALE GENOMIC DNA]</scope>
    <source>
        <strain evidence="3">CGMCC 4.6825</strain>
    </source>
</reference>
<dbReference type="PANTHER" id="PTHR42941">
    <property type="entry name" value="SLL1037 PROTEIN"/>
    <property type="match status" value="1"/>
</dbReference>
<dbReference type="SUPFAM" id="SSF53850">
    <property type="entry name" value="Periplasmic binding protein-like II"/>
    <property type="match status" value="1"/>
</dbReference>
<proteinExistence type="predicted"/>
<gene>
    <name evidence="2" type="ORF">SAMN05421870_119104</name>
</gene>
<dbReference type="AlphaFoldDB" id="A0A1H9WQ42"/>
<keyword evidence="1" id="KW-0812">Transmembrane</keyword>
<protein>
    <recommendedName>
        <fullName evidence="4">TRAP transporter solute receptor, TAXI family</fullName>
    </recommendedName>
</protein>
<dbReference type="Proteomes" id="UP000182841">
    <property type="component" value="Unassembled WGS sequence"/>
</dbReference>
<accession>A0A1H9WQ42</accession>
<dbReference type="Pfam" id="PF16868">
    <property type="entry name" value="NMT1_3"/>
    <property type="match status" value="1"/>
</dbReference>
<organism evidence="2 3">
    <name type="scientific">Streptomyces qinglanensis</name>
    <dbReference type="NCBI Taxonomy" id="943816"/>
    <lineage>
        <taxon>Bacteria</taxon>
        <taxon>Bacillati</taxon>
        <taxon>Actinomycetota</taxon>
        <taxon>Actinomycetes</taxon>
        <taxon>Kitasatosporales</taxon>
        <taxon>Streptomycetaceae</taxon>
        <taxon>Streptomyces</taxon>
    </lineage>
</organism>
<dbReference type="NCBIfam" id="TIGR02122">
    <property type="entry name" value="TRAP_TAXI"/>
    <property type="match status" value="1"/>
</dbReference>
<keyword evidence="1" id="KW-0472">Membrane</keyword>
<name>A0A1H9WQ42_9ACTN</name>